<evidence type="ECO:0000256" key="2">
    <source>
        <dbReference type="ARBA" id="ARBA00022723"/>
    </source>
</evidence>
<accession>A0A0H4XHE1</accession>
<evidence type="ECO:0000313" key="6">
    <source>
        <dbReference type="EMBL" id="AKQ67642.1"/>
    </source>
</evidence>
<keyword evidence="2" id="KW-0479">Metal-binding</keyword>
<reference evidence="6 7" key="1">
    <citation type="journal article" date="2016" name="PLoS ONE">
        <title>Complete Genome Sequence and Comparative Genomics of a Novel Myxobacterium Myxococcus hansupus.</title>
        <authorList>
            <person name="Sharma G."/>
            <person name="Narwani T."/>
            <person name="Subramanian S."/>
        </authorList>
    </citation>
    <scope>NUCLEOTIDE SEQUENCE [LARGE SCALE GENOMIC DNA]</scope>
    <source>
        <strain evidence="7">mixupus</strain>
    </source>
</reference>
<dbReference type="SMART" id="SM00849">
    <property type="entry name" value="Lactamase_B"/>
    <property type="match status" value="1"/>
</dbReference>
<dbReference type="AlphaFoldDB" id="A0A0H4XHE1"/>
<organism evidence="6 7">
    <name type="scientific">Pseudomyxococcus hansupus</name>
    <dbReference type="NCBI Taxonomy" id="1297742"/>
    <lineage>
        <taxon>Bacteria</taxon>
        <taxon>Pseudomonadati</taxon>
        <taxon>Myxococcota</taxon>
        <taxon>Myxococcia</taxon>
        <taxon>Myxococcales</taxon>
        <taxon>Cystobacterineae</taxon>
        <taxon>Myxococcaceae</taxon>
        <taxon>Pseudomyxococcus</taxon>
    </lineage>
</organism>
<dbReference type="EMBL" id="CP012109">
    <property type="protein sequence ID" value="AKQ67642.1"/>
    <property type="molecule type" value="Genomic_DNA"/>
</dbReference>
<dbReference type="eggNOG" id="COG0491">
    <property type="taxonomic scope" value="Bacteria"/>
</dbReference>
<dbReference type="CDD" id="cd16275">
    <property type="entry name" value="BaeB-like_MBL-fold"/>
    <property type="match status" value="1"/>
</dbReference>
<dbReference type="KEGG" id="mym:A176_004554"/>
<dbReference type="Proteomes" id="UP000009026">
    <property type="component" value="Chromosome"/>
</dbReference>
<evidence type="ECO:0000313" key="7">
    <source>
        <dbReference type="Proteomes" id="UP000009026"/>
    </source>
</evidence>
<dbReference type="OrthoDB" id="9802991at2"/>
<dbReference type="InterPro" id="IPR051453">
    <property type="entry name" value="MBL_Glyoxalase_II"/>
</dbReference>
<proteinExistence type="predicted"/>
<keyword evidence="3" id="KW-0378">Hydrolase</keyword>
<name>A0A0H4XHE1_9BACT</name>
<dbReference type="PANTHER" id="PTHR46233">
    <property type="entry name" value="HYDROXYACYLGLUTATHIONE HYDROLASE GLOC"/>
    <property type="match status" value="1"/>
</dbReference>
<dbReference type="RefSeq" id="WP_002638986.1">
    <property type="nucleotide sequence ID" value="NZ_CP012109.1"/>
</dbReference>
<evidence type="ECO:0000256" key="3">
    <source>
        <dbReference type="ARBA" id="ARBA00022801"/>
    </source>
</evidence>
<dbReference type="PANTHER" id="PTHR46233:SF3">
    <property type="entry name" value="HYDROXYACYLGLUTATHIONE HYDROLASE GLOC"/>
    <property type="match status" value="1"/>
</dbReference>
<dbReference type="Gene3D" id="3.60.15.10">
    <property type="entry name" value="Ribonuclease Z/Hydroxyacylglutathione hydrolase-like"/>
    <property type="match status" value="1"/>
</dbReference>
<sequence length="218" mass="23923">MREPYVRQLKLGPMDNFVYLVGPQASDEVVVVDPAWDVEAIAQAVAQDGKRVVGAFVSHCHFDHINGLPDLLAKWDVPVYAQREEVQFSPELRELSGALRPVGPGEEIRVGAQAFQALHTPGHTPGSHCLLAGDALVSGDTVFINGCGRCDFNGGSPEEMYRSLSQVLAKVPDTAKLYPGHDYADVPVASMETVRQKNPYFAFDNVDAFVAFRMRPRK</sequence>
<evidence type="ECO:0000259" key="5">
    <source>
        <dbReference type="SMART" id="SM00849"/>
    </source>
</evidence>
<dbReference type="SUPFAM" id="SSF56281">
    <property type="entry name" value="Metallo-hydrolase/oxidoreductase"/>
    <property type="match status" value="1"/>
</dbReference>
<feature type="domain" description="Metallo-beta-lactamase" evidence="5">
    <location>
        <begin position="15"/>
        <end position="181"/>
    </location>
</feature>
<dbReference type="GO" id="GO:0016787">
    <property type="term" value="F:hydrolase activity"/>
    <property type="evidence" value="ECO:0007669"/>
    <property type="project" value="UniProtKB-KW"/>
</dbReference>
<protein>
    <recommendedName>
        <fullName evidence="5">Metallo-beta-lactamase domain-containing protein</fullName>
    </recommendedName>
</protein>
<dbReference type="Pfam" id="PF00753">
    <property type="entry name" value="Lactamase_B"/>
    <property type="match status" value="1"/>
</dbReference>
<keyword evidence="7" id="KW-1185">Reference proteome</keyword>
<dbReference type="GO" id="GO:0046872">
    <property type="term" value="F:metal ion binding"/>
    <property type="evidence" value="ECO:0007669"/>
    <property type="project" value="UniProtKB-KW"/>
</dbReference>
<gene>
    <name evidence="6" type="ORF">A176_004554</name>
</gene>
<dbReference type="PATRIC" id="fig|1297742.4.peg.4599"/>
<dbReference type="InterPro" id="IPR036866">
    <property type="entry name" value="RibonucZ/Hydroxyglut_hydro"/>
</dbReference>
<comment type="cofactor">
    <cofactor evidence="1">
        <name>Zn(2+)</name>
        <dbReference type="ChEBI" id="CHEBI:29105"/>
    </cofactor>
</comment>
<evidence type="ECO:0000256" key="4">
    <source>
        <dbReference type="ARBA" id="ARBA00022833"/>
    </source>
</evidence>
<dbReference type="STRING" id="1297742.A176_004554"/>
<evidence type="ECO:0000256" key="1">
    <source>
        <dbReference type="ARBA" id="ARBA00001947"/>
    </source>
</evidence>
<keyword evidence="4" id="KW-0862">Zinc</keyword>
<dbReference type="InterPro" id="IPR001279">
    <property type="entry name" value="Metallo-B-lactamas"/>
</dbReference>